<accession>A0A7R9Q6X3</accession>
<sequence length="219" mass="24405">GKPRYLPVDESHPTGQSLTSPYAKSAHMSEQILQDLCATDDNEWTVVSLRIFNTSGAHSSADIGEHPLTVPKNLMPYVSQVAADLRPELRVYGGDYDTVDGTGIRDYIHVEDVCDAIGIVLKKMLSDKWSKWYTFNVGSGYGHSVPEIIAAFESVSGLTVPHVVTDRRVADIGQCWADISLAEQILNWRPKRNITDICQSVMNWQKKNRNGFDLNNNNV</sequence>
<feature type="non-terminal residue" evidence="9">
    <location>
        <position position="1"/>
    </location>
</feature>
<dbReference type="SUPFAM" id="SSF51735">
    <property type="entry name" value="NAD(P)-binding Rossmann-fold domains"/>
    <property type="match status" value="1"/>
</dbReference>
<evidence type="ECO:0000313" key="10">
    <source>
        <dbReference type="Proteomes" id="UP000759131"/>
    </source>
</evidence>
<dbReference type="GO" id="GO:0005829">
    <property type="term" value="C:cytosol"/>
    <property type="evidence" value="ECO:0007669"/>
    <property type="project" value="TreeGrafter"/>
</dbReference>
<evidence type="ECO:0000256" key="4">
    <source>
        <dbReference type="ARBA" id="ARBA00013189"/>
    </source>
</evidence>
<dbReference type="InterPro" id="IPR016040">
    <property type="entry name" value="NAD(P)-bd_dom"/>
</dbReference>
<dbReference type="OrthoDB" id="2735536at2759"/>
<comment type="cofactor">
    <cofactor evidence="2">
        <name>NAD(+)</name>
        <dbReference type="ChEBI" id="CHEBI:57540"/>
    </cofactor>
</comment>
<evidence type="ECO:0000256" key="6">
    <source>
        <dbReference type="ARBA" id="ARBA00023235"/>
    </source>
</evidence>
<organism evidence="9">
    <name type="scientific">Medioppia subpectinata</name>
    <dbReference type="NCBI Taxonomy" id="1979941"/>
    <lineage>
        <taxon>Eukaryota</taxon>
        <taxon>Metazoa</taxon>
        <taxon>Ecdysozoa</taxon>
        <taxon>Arthropoda</taxon>
        <taxon>Chelicerata</taxon>
        <taxon>Arachnida</taxon>
        <taxon>Acari</taxon>
        <taxon>Acariformes</taxon>
        <taxon>Sarcoptiformes</taxon>
        <taxon>Oribatida</taxon>
        <taxon>Brachypylina</taxon>
        <taxon>Oppioidea</taxon>
        <taxon>Oppiidae</taxon>
        <taxon>Medioppia</taxon>
    </lineage>
</organism>
<dbReference type="PANTHER" id="PTHR43725:SF47">
    <property type="entry name" value="UDP-GLUCOSE 4-EPIMERASE"/>
    <property type="match status" value="1"/>
</dbReference>
<keyword evidence="5" id="KW-0520">NAD</keyword>
<evidence type="ECO:0000259" key="8">
    <source>
        <dbReference type="Pfam" id="PF16363"/>
    </source>
</evidence>
<gene>
    <name evidence="9" type="ORF">OSB1V03_LOCUS13699</name>
</gene>
<comment type="catalytic activity">
    <reaction evidence="1">
        <text>UDP-alpha-D-glucose = UDP-alpha-D-galactose</text>
        <dbReference type="Rhea" id="RHEA:22168"/>
        <dbReference type="ChEBI" id="CHEBI:58885"/>
        <dbReference type="ChEBI" id="CHEBI:66914"/>
        <dbReference type="EC" id="5.1.3.2"/>
    </reaction>
</comment>
<reference evidence="9" key="1">
    <citation type="submission" date="2020-11" db="EMBL/GenBank/DDBJ databases">
        <authorList>
            <person name="Tran Van P."/>
        </authorList>
    </citation>
    <scope>NUCLEOTIDE SEQUENCE</scope>
</reference>
<evidence type="ECO:0000256" key="5">
    <source>
        <dbReference type="ARBA" id="ARBA00023027"/>
    </source>
</evidence>
<evidence type="ECO:0000256" key="1">
    <source>
        <dbReference type="ARBA" id="ARBA00000083"/>
    </source>
</evidence>
<evidence type="ECO:0000313" key="9">
    <source>
        <dbReference type="EMBL" id="CAD7633302.1"/>
    </source>
</evidence>
<evidence type="ECO:0000256" key="2">
    <source>
        <dbReference type="ARBA" id="ARBA00001911"/>
    </source>
</evidence>
<dbReference type="Proteomes" id="UP000759131">
    <property type="component" value="Unassembled WGS sequence"/>
</dbReference>
<dbReference type="Pfam" id="PF16363">
    <property type="entry name" value="GDP_Man_Dehyd"/>
    <property type="match status" value="1"/>
</dbReference>
<dbReference type="Gene3D" id="3.40.50.720">
    <property type="entry name" value="NAD(P)-binding Rossmann-like Domain"/>
    <property type="match status" value="1"/>
</dbReference>
<dbReference type="GO" id="GO:0003978">
    <property type="term" value="F:UDP-glucose 4-epimerase activity"/>
    <property type="evidence" value="ECO:0007669"/>
    <property type="project" value="UniProtKB-EC"/>
</dbReference>
<feature type="region of interest" description="Disordered" evidence="7">
    <location>
        <begin position="1"/>
        <end position="21"/>
    </location>
</feature>
<protein>
    <recommendedName>
        <fullName evidence="4">UDP-glucose 4-epimerase</fullName>
        <ecNumber evidence="4">5.1.3.2</ecNumber>
    </recommendedName>
</protein>
<dbReference type="EMBL" id="OC867079">
    <property type="protein sequence ID" value="CAD7633302.1"/>
    <property type="molecule type" value="Genomic_DNA"/>
</dbReference>
<comment type="pathway">
    <text evidence="3">Carbohydrate metabolism; galactose metabolism.</text>
</comment>
<keyword evidence="6" id="KW-0413">Isomerase</keyword>
<dbReference type="InterPro" id="IPR036291">
    <property type="entry name" value="NAD(P)-bd_dom_sf"/>
</dbReference>
<dbReference type="GO" id="GO:0033499">
    <property type="term" value="P:galactose catabolic process via UDP-galactose, Leloir pathway"/>
    <property type="evidence" value="ECO:0007669"/>
    <property type="project" value="TreeGrafter"/>
</dbReference>
<dbReference type="AlphaFoldDB" id="A0A7R9Q6X3"/>
<dbReference type="Gene3D" id="3.90.25.10">
    <property type="entry name" value="UDP-galactose 4-epimerase, domain 1"/>
    <property type="match status" value="1"/>
</dbReference>
<dbReference type="EMBL" id="CAJPIZ010012504">
    <property type="protein sequence ID" value="CAG2113732.1"/>
    <property type="molecule type" value="Genomic_DNA"/>
</dbReference>
<dbReference type="PANTHER" id="PTHR43725">
    <property type="entry name" value="UDP-GLUCOSE 4-EPIMERASE"/>
    <property type="match status" value="1"/>
</dbReference>
<dbReference type="EC" id="5.1.3.2" evidence="4"/>
<evidence type="ECO:0000256" key="7">
    <source>
        <dbReference type="SAM" id="MobiDB-lite"/>
    </source>
</evidence>
<proteinExistence type="predicted"/>
<name>A0A7R9Q6X3_9ACAR</name>
<feature type="domain" description="NAD(P)-binding" evidence="8">
    <location>
        <begin position="1"/>
        <end position="200"/>
    </location>
</feature>
<evidence type="ECO:0000256" key="3">
    <source>
        <dbReference type="ARBA" id="ARBA00004947"/>
    </source>
</evidence>
<keyword evidence="10" id="KW-1185">Reference proteome</keyword>